<accession>A0A9Q0S421</accession>
<dbReference type="Proteomes" id="UP001151699">
    <property type="component" value="Chromosome B"/>
</dbReference>
<dbReference type="OrthoDB" id="6753376at2759"/>
<proteinExistence type="predicted"/>
<feature type="non-terminal residue" evidence="2">
    <location>
        <position position="138"/>
    </location>
</feature>
<name>A0A9Q0S421_9DIPT</name>
<comment type="caution">
    <text evidence="2">The sequence shown here is derived from an EMBL/GenBank/DDBJ whole genome shotgun (WGS) entry which is preliminary data.</text>
</comment>
<sequence length="138" mass="15646">MDYDWEQSPEALVEMTDDSGQGADQRLGTPDEIIEIADNASNQLLPAKSKQRYHQVKAKGHATKKATILIKADITRFIDEAPDALWLDVKNHFVTTFNNSGSSRELRNASVQNRNLRRMEFNRQLKWTSASHSTNATM</sequence>
<organism evidence="2 3">
    <name type="scientific">Pseudolycoriella hygida</name>
    <dbReference type="NCBI Taxonomy" id="35572"/>
    <lineage>
        <taxon>Eukaryota</taxon>
        <taxon>Metazoa</taxon>
        <taxon>Ecdysozoa</taxon>
        <taxon>Arthropoda</taxon>
        <taxon>Hexapoda</taxon>
        <taxon>Insecta</taxon>
        <taxon>Pterygota</taxon>
        <taxon>Neoptera</taxon>
        <taxon>Endopterygota</taxon>
        <taxon>Diptera</taxon>
        <taxon>Nematocera</taxon>
        <taxon>Sciaroidea</taxon>
        <taxon>Sciaridae</taxon>
        <taxon>Pseudolycoriella</taxon>
    </lineage>
</organism>
<keyword evidence="3" id="KW-1185">Reference proteome</keyword>
<reference evidence="2" key="1">
    <citation type="submission" date="2022-07" db="EMBL/GenBank/DDBJ databases">
        <authorList>
            <person name="Trinca V."/>
            <person name="Uliana J.V.C."/>
            <person name="Torres T.T."/>
            <person name="Ward R.J."/>
            <person name="Monesi N."/>
        </authorList>
    </citation>
    <scope>NUCLEOTIDE SEQUENCE</scope>
    <source>
        <strain evidence="2">HSMRA1968</strain>
        <tissue evidence="2">Whole embryos</tissue>
    </source>
</reference>
<gene>
    <name evidence="2" type="ORF">Bhyg_07669</name>
</gene>
<feature type="region of interest" description="Disordered" evidence="1">
    <location>
        <begin position="1"/>
        <end position="26"/>
    </location>
</feature>
<protein>
    <submittedName>
        <fullName evidence="2">Uncharacterized protein</fullName>
    </submittedName>
</protein>
<dbReference type="EMBL" id="WJQU01000002">
    <property type="protein sequence ID" value="KAJ6642715.1"/>
    <property type="molecule type" value="Genomic_DNA"/>
</dbReference>
<evidence type="ECO:0000256" key="1">
    <source>
        <dbReference type="SAM" id="MobiDB-lite"/>
    </source>
</evidence>
<dbReference type="AlphaFoldDB" id="A0A9Q0S421"/>
<evidence type="ECO:0000313" key="2">
    <source>
        <dbReference type="EMBL" id="KAJ6642715.1"/>
    </source>
</evidence>
<evidence type="ECO:0000313" key="3">
    <source>
        <dbReference type="Proteomes" id="UP001151699"/>
    </source>
</evidence>